<comment type="subcellular location">
    <subcellularLocation>
        <location evidence="1">Membrane</location>
        <topology evidence="1">Multi-pass membrane protein</topology>
    </subcellularLocation>
</comment>
<comment type="similarity">
    <text evidence="2">Belongs to the cytochrome c oxidase subunit 3 family.</text>
</comment>
<evidence type="ECO:0000256" key="4">
    <source>
        <dbReference type="ARBA" id="ARBA00022989"/>
    </source>
</evidence>
<dbReference type="Gene3D" id="1.20.120.80">
    <property type="entry name" value="Cytochrome c oxidase, subunit III, four-helix bundle"/>
    <property type="match status" value="1"/>
</dbReference>
<keyword evidence="5 6" id="KW-0472">Membrane</keyword>
<dbReference type="GO" id="GO:0004129">
    <property type="term" value="F:cytochrome-c oxidase activity"/>
    <property type="evidence" value="ECO:0007669"/>
    <property type="project" value="InterPro"/>
</dbReference>
<dbReference type="EMBL" id="UINC01175442">
    <property type="protein sequence ID" value="SVD82070.1"/>
    <property type="molecule type" value="Genomic_DNA"/>
</dbReference>
<dbReference type="InterPro" id="IPR000298">
    <property type="entry name" value="Cyt_c_oxidase-like_su3"/>
</dbReference>
<sequence>MSSHAQPVALNHQFDDLQQQYEAANMGMWAFIAQEIMFFGGLFAGYTVYRYKYLAAFTEGSNHLPIELGALNTAVLIGSSFTMAMAVRSAQVGEKGPLLRWILATMALGTAFLGVKIVEYADK</sequence>
<evidence type="ECO:0000256" key="2">
    <source>
        <dbReference type="ARBA" id="ARBA00010581"/>
    </source>
</evidence>
<feature type="transmembrane region" description="Helical" evidence="6">
    <location>
        <begin position="69"/>
        <end position="87"/>
    </location>
</feature>
<evidence type="ECO:0000313" key="8">
    <source>
        <dbReference type="EMBL" id="SVD82070.1"/>
    </source>
</evidence>
<keyword evidence="3 6" id="KW-0812">Transmembrane</keyword>
<dbReference type="InterPro" id="IPR024791">
    <property type="entry name" value="Cyt_c/ubiquinol_Oxase_su3"/>
</dbReference>
<organism evidence="8">
    <name type="scientific">marine metagenome</name>
    <dbReference type="NCBI Taxonomy" id="408172"/>
    <lineage>
        <taxon>unclassified sequences</taxon>
        <taxon>metagenomes</taxon>
        <taxon>ecological metagenomes</taxon>
    </lineage>
</organism>
<evidence type="ECO:0000256" key="5">
    <source>
        <dbReference type="ARBA" id="ARBA00023136"/>
    </source>
</evidence>
<evidence type="ECO:0000256" key="3">
    <source>
        <dbReference type="ARBA" id="ARBA00022692"/>
    </source>
</evidence>
<reference evidence="8" key="1">
    <citation type="submission" date="2018-05" db="EMBL/GenBank/DDBJ databases">
        <authorList>
            <person name="Lanie J.A."/>
            <person name="Ng W.-L."/>
            <person name="Kazmierczak K.M."/>
            <person name="Andrzejewski T.M."/>
            <person name="Davidsen T.M."/>
            <person name="Wayne K.J."/>
            <person name="Tettelin H."/>
            <person name="Glass J.I."/>
            <person name="Rusch D."/>
            <person name="Podicherti R."/>
            <person name="Tsui H.-C.T."/>
            <person name="Winkler M.E."/>
        </authorList>
    </citation>
    <scope>NUCLEOTIDE SEQUENCE</scope>
</reference>
<dbReference type="SUPFAM" id="SSF81452">
    <property type="entry name" value="Cytochrome c oxidase subunit III-like"/>
    <property type="match status" value="1"/>
</dbReference>
<evidence type="ECO:0000259" key="7">
    <source>
        <dbReference type="PROSITE" id="PS50253"/>
    </source>
</evidence>
<dbReference type="InterPro" id="IPR035973">
    <property type="entry name" value="Cyt_c_oxidase_su3-like_sf"/>
</dbReference>
<dbReference type="PANTHER" id="PTHR11403:SF6">
    <property type="entry name" value="NITRIC OXIDE REDUCTASE SUBUNIT E"/>
    <property type="match status" value="1"/>
</dbReference>
<evidence type="ECO:0000256" key="6">
    <source>
        <dbReference type="SAM" id="Phobius"/>
    </source>
</evidence>
<gene>
    <name evidence="8" type="ORF">METZ01_LOCUS434924</name>
</gene>
<feature type="transmembrane region" description="Helical" evidence="6">
    <location>
        <begin position="99"/>
        <end position="118"/>
    </location>
</feature>
<dbReference type="Pfam" id="PF00510">
    <property type="entry name" value="COX3"/>
    <property type="match status" value="1"/>
</dbReference>
<proteinExistence type="inferred from homology"/>
<dbReference type="GO" id="GO:0019646">
    <property type="term" value="P:aerobic electron transport chain"/>
    <property type="evidence" value="ECO:0007669"/>
    <property type="project" value="InterPro"/>
</dbReference>
<dbReference type="AlphaFoldDB" id="A0A382YG49"/>
<feature type="transmembrane region" description="Helical" evidence="6">
    <location>
        <begin position="28"/>
        <end position="49"/>
    </location>
</feature>
<dbReference type="GO" id="GO:0016020">
    <property type="term" value="C:membrane"/>
    <property type="evidence" value="ECO:0007669"/>
    <property type="project" value="UniProtKB-SubCell"/>
</dbReference>
<dbReference type="PANTHER" id="PTHR11403">
    <property type="entry name" value="CYTOCHROME C OXIDASE SUBUNIT III"/>
    <property type="match status" value="1"/>
</dbReference>
<keyword evidence="4 6" id="KW-1133">Transmembrane helix</keyword>
<evidence type="ECO:0000256" key="1">
    <source>
        <dbReference type="ARBA" id="ARBA00004141"/>
    </source>
</evidence>
<feature type="domain" description="Heme-copper oxidase subunit III family profile" evidence="7">
    <location>
        <begin position="25"/>
        <end position="123"/>
    </location>
</feature>
<protein>
    <recommendedName>
        <fullName evidence="7">Heme-copper oxidase subunit III family profile domain-containing protein</fullName>
    </recommendedName>
</protein>
<dbReference type="InterPro" id="IPR013833">
    <property type="entry name" value="Cyt_c_oxidase_su3_a-hlx"/>
</dbReference>
<name>A0A382YG49_9ZZZZ</name>
<dbReference type="PROSITE" id="PS50253">
    <property type="entry name" value="COX3"/>
    <property type="match status" value="1"/>
</dbReference>
<feature type="non-terminal residue" evidence="8">
    <location>
        <position position="123"/>
    </location>
</feature>
<accession>A0A382YG49</accession>
<dbReference type="CDD" id="cd00386">
    <property type="entry name" value="Heme_Cu_Oxidase_III_like"/>
    <property type="match status" value="1"/>
</dbReference>